<evidence type="ECO:0000313" key="16">
    <source>
        <dbReference type="Proteomes" id="UP000288943"/>
    </source>
</evidence>
<keyword evidence="7" id="KW-1003">Cell membrane</keyword>
<evidence type="ECO:0000256" key="10">
    <source>
        <dbReference type="ARBA" id="ARBA00023065"/>
    </source>
</evidence>
<dbReference type="EMBL" id="CP026520">
    <property type="protein sequence ID" value="QAV17513.1"/>
    <property type="molecule type" value="Genomic_DNA"/>
</dbReference>
<feature type="transmembrane region" description="Helical" evidence="13">
    <location>
        <begin position="87"/>
        <end position="106"/>
    </location>
</feature>
<dbReference type="InterPro" id="IPR002528">
    <property type="entry name" value="MATE_fam"/>
</dbReference>
<feature type="transmembrane region" description="Helical" evidence="13">
    <location>
        <begin position="192"/>
        <end position="213"/>
    </location>
</feature>
<accession>A0A410WT33</accession>
<keyword evidence="17" id="KW-1185">Reference proteome</keyword>
<evidence type="ECO:0000256" key="7">
    <source>
        <dbReference type="ARBA" id="ARBA00022475"/>
    </source>
</evidence>
<evidence type="ECO:0000256" key="1">
    <source>
        <dbReference type="ARBA" id="ARBA00003408"/>
    </source>
</evidence>
<feature type="transmembrane region" description="Helical" evidence="13">
    <location>
        <begin position="271"/>
        <end position="294"/>
    </location>
</feature>
<feature type="transmembrane region" description="Helical" evidence="13">
    <location>
        <begin position="160"/>
        <end position="180"/>
    </location>
</feature>
<dbReference type="Proteomes" id="UP000288943">
    <property type="component" value="Chromosome"/>
</dbReference>
<dbReference type="GeneID" id="95374656"/>
<gene>
    <name evidence="14" type="ORF">M5X16_08235</name>
    <name evidence="15" type="ORF">PC41400_07480</name>
</gene>
<reference evidence="15 16" key="1">
    <citation type="submission" date="2018-01" db="EMBL/GenBank/DDBJ databases">
        <title>The whole genome sequencing and assembly of Paenibacillus chitinolyticus KCCM 41400 strain.</title>
        <authorList>
            <person name="Kim J.-Y."/>
            <person name="Park M.-K."/>
            <person name="Lee Y.-J."/>
            <person name="Yi H."/>
            <person name="Bahn Y.-S."/>
            <person name="Kim J.F."/>
            <person name="Lee D.-W."/>
        </authorList>
    </citation>
    <scope>NUCLEOTIDE SEQUENCE [LARGE SCALE GENOMIC DNA]</scope>
    <source>
        <strain evidence="15 16">KCCM 41400</strain>
    </source>
</reference>
<comment type="subcellular location">
    <subcellularLocation>
        <location evidence="2">Cell membrane</location>
        <topology evidence="2">Multi-pass membrane protein</topology>
    </subcellularLocation>
</comment>
<comment type="function">
    <text evidence="1">Multidrug efflux pump.</text>
</comment>
<evidence type="ECO:0000256" key="4">
    <source>
        <dbReference type="ARBA" id="ARBA00020268"/>
    </source>
</evidence>
<dbReference type="EMBL" id="JAMDMJ010000008">
    <property type="protein sequence ID" value="MCY9595759.1"/>
    <property type="molecule type" value="Genomic_DNA"/>
</dbReference>
<keyword evidence="11 13" id="KW-0472">Membrane</keyword>
<dbReference type="KEGG" id="pchi:PC41400_07480"/>
<dbReference type="GO" id="GO:0005886">
    <property type="term" value="C:plasma membrane"/>
    <property type="evidence" value="ECO:0007669"/>
    <property type="project" value="UniProtKB-SubCell"/>
</dbReference>
<dbReference type="InterPro" id="IPR050222">
    <property type="entry name" value="MATE_MdtK"/>
</dbReference>
<keyword evidence="9 13" id="KW-1133">Transmembrane helix</keyword>
<dbReference type="Pfam" id="PF01554">
    <property type="entry name" value="MatE"/>
    <property type="match status" value="2"/>
</dbReference>
<evidence type="ECO:0000256" key="11">
    <source>
        <dbReference type="ARBA" id="ARBA00023136"/>
    </source>
</evidence>
<name>A0A410WT33_9BACL</name>
<evidence type="ECO:0000313" key="14">
    <source>
        <dbReference type="EMBL" id="MCY9595759.1"/>
    </source>
</evidence>
<feature type="transmembrane region" description="Helical" evidence="13">
    <location>
        <begin position="411"/>
        <end position="432"/>
    </location>
</feature>
<dbReference type="PANTHER" id="PTHR43298:SF2">
    <property type="entry name" value="FMN_FAD EXPORTER YEEO-RELATED"/>
    <property type="match status" value="1"/>
</dbReference>
<dbReference type="NCBIfam" id="TIGR00797">
    <property type="entry name" value="matE"/>
    <property type="match status" value="1"/>
</dbReference>
<comment type="similarity">
    <text evidence="3">Belongs to the multi antimicrobial extrusion (MATE) (TC 2.A.66.1) family.</text>
</comment>
<evidence type="ECO:0000256" key="8">
    <source>
        <dbReference type="ARBA" id="ARBA00022692"/>
    </source>
</evidence>
<evidence type="ECO:0000256" key="3">
    <source>
        <dbReference type="ARBA" id="ARBA00010199"/>
    </source>
</evidence>
<dbReference type="OrthoDB" id="9806302at2"/>
<evidence type="ECO:0000256" key="12">
    <source>
        <dbReference type="ARBA" id="ARBA00031636"/>
    </source>
</evidence>
<dbReference type="PIRSF" id="PIRSF006603">
    <property type="entry name" value="DinF"/>
    <property type="match status" value="1"/>
</dbReference>
<keyword evidence="6" id="KW-0050">Antiport</keyword>
<feature type="transmembrane region" description="Helical" evidence="13">
    <location>
        <begin position="130"/>
        <end position="148"/>
    </location>
</feature>
<keyword evidence="10" id="KW-0406">Ion transport</keyword>
<dbReference type="PANTHER" id="PTHR43298">
    <property type="entry name" value="MULTIDRUG RESISTANCE PROTEIN NORM-RELATED"/>
    <property type="match status" value="1"/>
</dbReference>
<organism evidence="15 16">
    <name type="scientific">Paenibacillus chitinolyticus</name>
    <dbReference type="NCBI Taxonomy" id="79263"/>
    <lineage>
        <taxon>Bacteria</taxon>
        <taxon>Bacillati</taxon>
        <taxon>Bacillota</taxon>
        <taxon>Bacilli</taxon>
        <taxon>Bacillales</taxon>
        <taxon>Paenibacillaceae</taxon>
        <taxon>Paenibacillus</taxon>
    </lineage>
</organism>
<dbReference type="RefSeq" id="WP_042229269.1">
    <property type="nucleotide sequence ID" value="NZ_CP026520.1"/>
</dbReference>
<feature type="transmembrane region" description="Helical" evidence="13">
    <location>
        <begin position="240"/>
        <end position="259"/>
    </location>
</feature>
<evidence type="ECO:0000256" key="5">
    <source>
        <dbReference type="ARBA" id="ARBA00022448"/>
    </source>
</evidence>
<keyword evidence="8 13" id="KW-0812">Transmembrane</keyword>
<keyword evidence="5" id="KW-0813">Transport</keyword>
<sequence length="447" mass="48383">MFTNWGMILRLAVPSIVSFAAATLTGTINLMMVGPMGALVIAAVGICNIIMYNAWAACSGIGHTVNYLVAQNFGAGDMKKGVERTYIALYLCLALIAVILAAGWLGSEGILRLMGSSEELVAAGKEYLELRFYAMAFSVLNFALFGFLRGIGDTRSPMALTILGNAAMIVFTYGLTYGHLGFPELGLPGAGLAVLIGEAICSIGSVYIVFFRLHDKYRTRTRVKLDRREARLIAGESGKLGMQEFAMSLAMFVFTMFVTRLGTEALAANEIALNVMSLGFMPAFAFASTATILVGREVGKHRPDLARRYGTDTAVLGSICLLVLGAVEFVFAVPIAKLYSQDPEVYVLAADLIRISAFLQLFDGLLNFYAGGLRGIGDTTFLLGTSLVLSWVFFVPLAYLLTFVWGFGSAGAWISLYSFIAAFGLAVMYRFYRTDWAAVRIKEAEGR</sequence>
<feature type="transmembrane region" description="Helical" evidence="13">
    <location>
        <begin position="381"/>
        <end position="405"/>
    </location>
</feature>
<evidence type="ECO:0000313" key="15">
    <source>
        <dbReference type="EMBL" id="QAV17513.1"/>
    </source>
</evidence>
<reference evidence="14 17" key="2">
    <citation type="submission" date="2022-05" db="EMBL/GenBank/DDBJ databases">
        <title>Genome Sequencing of Bee-Associated Microbes.</title>
        <authorList>
            <person name="Dunlap C."/>
        </authorList>
    </citation>
    <scope>NUCLEOTIDE SEQUENCE [LARGE SCALE GENOMIC DNA]</scope>
    <source>
        <strain evidence="14 17">NRRL B-23120</strain>
    </source>
</reference>
<evidence type="ECO:0000256" key="9">
    <source>
        <dbReference type="ARBA" id="ARBA00022989"/>
    </source>
</evidence>
<evidence type="ECO:0000313" key="17">
    <source>
        <dbReference type="Proteomes" id="UP001527202"/>
    </source>
</evidence>
<feature type="transmembrane region" description="Helical" evidence="13">
    <location>
        <begin position="36"/>
        <end position="55"/>
    </location>
</feature>
<feature type="transmembrane region" description="Helical" evidence="13">
    <location>
        <begin position="345"/>
        <end position="369"/>
    </location>
</feature>
<dbReference type="InterPro" id="IPR048279">
    <property type="entry name" value="MdtK-like"/>
</dbReference>
<dbReference type="GO" id="GO:0015297">
    <property type="term" value="F:antiporter activity"/>
    <property type="evidence" value="ECO:0007669"/>
    <property type="project" value="UniProtKB-KW"/>
</dbReference>
<feature type="transmembrane region" description="Helical" evidence="13">
    <location>
        <begin position="315"/>
        <end position="339"/>
    </location>
</feature>
<evidence type="ECO:0000256" key="13">
    <source>
        <dbReference type="SAM" id="Phobius"/>
    </source>
</evidence>
<dbReference type="Proteomes" id="UP001527202">
    <property type="component" value="Unassembled WGS sequence"/>
</dbReference>
<dbReference type="GO" id="GO:0042910">
    <property type="term" value="F:xenobiotic transmembrane transporter activity"/>
    <property type="evidence" value="ECO:0007669"/>
    <property type="project" value="InterPro"/>
</dbReference>
<dbReference type="CDD" id="cd13137">
    <property type="entry name" value="MATE_NorM_like"/>
    <property type="match status" value="1"/>
</dbReference>
<dbReference type="AlphaFoldDB" id="A0A410WT33"/>
<protein>
    <recommendedName>
        <fullName evidence="4">Probable multidrug resistance protein NorM</fullName>
    </recommendedName>
    <alternativeName>
        <fullName evidence="12">Multidrug-efflux transporter</fullName>
    </alternativeName>
</protein>
<evidence type="ECO:0000256" key="2">
    <source>
        <dbReference type="ARBA" id="ARBA00004651"/>
    </source>
</evidence>
<proteinExistence type="inferred from homology"/>
<feature type="transmembrane region" description="Helical" evidence="13">
    <location>
        <begin position="7"/>
        <end position="30"/>
    </location>
</feature>
<evidence type="ECO:0000256" key="6">
    <source>
        <dbReference type="ARBA" id="ARBA00022449"/>
    </source>
</evidence>
<dbReference type="GO" id="GO:0006811">
    <property type="term" value="P:monoatomic ion transport"/>
    <property type="evidence" value="ECO:0007669"/>
    <property type="project" value="UniProtKB-KW"/>
</dbReference>